<sequence>MRFKDALREVRTDRKLADTEAIVRLLSAKSVRVHDLFRAALSEKLHHRGELVKLTSTIHVTNECRIRPRCAYCGFAAGASPEGYFEGFTRSYEEIAEAAKAIEESGIPRVSCSGAYRGDGGKLAVTAARAVKENTDLELLINFGHDLSEETIAELARLDVETICCNLETTNRELFERLKPGDSFEERVRVCETVCRYGIDLSSGLLVGIGEDYRDRAEHLKFLARFETLAEIPIMGFNPYPGTLMEHVPRCPLLEQAKVMAVARLMYPDLMITAPTPTVGPEEVEVALMAGADNLATVIPDNHPHEVKGVGNPRTGNLDRVVELIEGFGLKPELRGDRACSTSCTKLVNRSTQRSS</sequence>
<dbReference type="SFLD" id="SFLDG01060">
    <property type="entry name" value="BATS_domain_containing"/>
    <property type="match status" value="1"/>
</dbReference>
<dbReference type="Proteomes" id="UP000001826">
    <property type="component" value="Chromosome"/>
</dbReference>
<dbReference type="InterPro" id="IPR023858">
    <property type="entry name" value="HcgA-like"/>
</dbReference>
<keyword evidence="3" id="KW-0949">S-adenosyl-L-methionine</keyword>
<dbReference type="PANTHER" id="PTHR22976">
    <property type="entry name" value="BIOTIN SYNTHASE"/>
    <property type="match status" value="1"/>
</dbReference>
<dbReference type="InterPro" id="IPR006638">
    <property type="entry name" value="Elp3/MiaA/NifB-like_rSAM"/>
</dbReference>
<dbReference type="InParanoid" id="Q8TZB9"/>
<dbReference type="EnsemblBacteria" id="AAM01233">
    <property type="protein sequence ID" value="AAM01233"/>
    <property type="gene ID" value="MK0016"/>
</dbReference>
<evidence type="ECO:0000256" key="6">
    <source>
        <dbReference type="ARBA" id="ARBA00023014"/>
    </source>
</evidence>
<dbReference type="InterPro" id="IPR010722">
    <property type="entry name" value="BATS_dom"/>
</dbReference>
<dbReference type="InterPro" id="IPR002684">
    <property type="entry name" value="Biotin_synth/BioAB"/>
</dbReference>
<evidence type="ECO:0000313" key="9">
    <source>
        <dbReference type="EMBL" id="AAM01233.1"/>
    </source>
</evidence>
<name>Q8TZB9_METKA</name>
<dbReference type="GO" id="GO:0004076">
    <property type="term" value="F:biotin synthase activity"/>
    <property type="evidence" value="ECO:0007669"/>
    <property type="project" value="InterPro"/>
</dbReference>
<dbReference type="InterPro" id="IPR058240">
    <property type="entry name" value="rSAM_sf"/>
</dbReference>
<dbReference type="InterPro" id="IPR007197">
    <property type="entry name" value="rSAM"/>
</dbReference>
<dbReference type="Pfam" id="PF06968">
    <property type="entry name" value="BATS"/>
    <property type="match status" value="1"/>
</dbReference>
<dbReference type="InterPro" id="IPR013785">
    <property type="entry name" value="Aldolase_TIM"/>
</dbReference>
<dbReference type="GO" id="GO:0046872">
    <property type="term" value="F:metal ion binding"/>
    <property type="evidence" value="ECO:0007669"/>
    <property type="project" value="UniProtKB-KW"/>
</dbReference>
<evidence type="ECO:0000259" key="8">
    <source>
        <dbReference type="PROSITE" id="PS51918"/>
    </source>
</evidence>
<keyword evidence="4" id="KW-0479">Metal-binding</keyword>
<dbReference type="PROSITE" id="PS51918">
    <property type="entry name" value="RADICAL_SAM"/>
    <property type="match status" value="1"/>
</dbReference>
<gene>
    <name evidence="9" type="ordered locus">MK0016</name>
</gene>
<dbReference type="SUPFAM" id="SSF102114">
    <property type="entry name" value="Radical SAM enzymes"/>
    <property type="match status" value="1"/>
</dbReference>
<accession>Q8TZB9</accession>
<evidence type="ECO:0000256" key="3">
    <source>
        <dbReference type="ARBA" id="ARBA00022691"/>
    </source>
</evidence>
<dbReference type="GO" id="GO:0009102">
    <property type="term" value="P:biotin biosynthetic process"/>
    <property type="evidence" value="ECO:0007669"/>
    <property type="project" value="InterPro"/>
</dbReference>
<dbReference type="GeneID" id="1477318"/>
<dbReference type="GO" id="GO:0051537">
    <property type="term" value="F:2 iron, 2 sulfur cluster binding"/>
    <property type="evidence" value="ECO:0007669"/>
    <property type="project" value="TreeGrafter"/>
</dbReference>
<evidence type="ECO:0000256" key="1">
    <source>
        <dbReference type="ARBA" id="ARBA00001966"/>
    </source>
</evidence>
<dbReference type="PATRIC" id="fig|190192.8.peg.15"/>
<keyword evidence="6" id="KW-0411">Iron-sulfur</keyword>
<comment type="cofactor">
    <cofactor evidence="7">
        <name>[2Fe-2S] cluster</name>
        <dbReference type="ChEBI" id="CHEBI:190135"/>
    </cofactor>
</comment>
<keyword evidence="10" id="KW-1185">Reference proteome</keyword>
<evidence type="ECO:0000256" key="7">
    <source>
        <dbReference type="ARBA" id="ARBA00034078"/>
    </source>
</evidence>
<dbReference type="HOGENOM" id="CLU_033172_0_0_2"/>
<dbReference type="AlphaFoldDB" id="Q8TZB9"/>
<dbReference type="CDD" id="cd01335">
    <property type="entry name" value="Radical_SAM"/>
    <property type="match status" value="1"/>
</dbReference>
<dbReference type="SFLD" id="SFLDS00029">
    <property type="entry name" value="Radical_SAM"/>
    <property type="match status" value="1"/>
</dbReference>
<dbReference type="NCBIfam" id="TIGR03957">
    <property type="entry name" value="rSAM_HmdB"/>
    <property type="match status" value="1"/>
</dbReference>
<dbReference type="STRING" id="190192.MK0016"/>
<organism evidence="9 10">
    <name type="scientific">Methanopyrus kandleri (strain AV19 / DSM 6324 / JCM 9639 / NBRC 100938)</name>
    <dbReference type="NCBI Taxonomy" id="190192"/>
    <lineage>
        <taxon>Archaea</taxon>
        <taxon>Methanobacteriati</taxon>
        <taxon>Methanobacteriota</taxon>
        <taxon>Methanomada group</taxon>
        <taxon>Methanopyri</taxon>
        <taxon>Methanopyrales</taxon>
        <taxon>Methanopyraceae</taxon>
        <taxon>Methanopyrus</taxon>
    </lineage>
</organism>
<comment type="cofactor">
    <cofactor evidence="1">
        <name>[4Fe-4S] cluster</name>
        <dbReference type="ChEBI" id="CHEBI:49883"/>
    </cofactor>
</comment>
<dbReference type="FunCoup" id="Q8TZB9">
    <property type="interactions" value="84"/>
</dbReference>
<dbReference type="SMART" id="SM00876">
    <property type="entry name" value="BATS"/>
    <property type="match status" value="1"/>
</dbReference>
<dbReference type="SFLD" id="SFLDF00330">
    <property type="entry name" value="HMD_cofactor_maturase_(HmdB-li"/>
    <property type="match status" value="1"/>
</dbReference>
<dbReference type="PaxDb" id="190192-MK0016"/>
<dbReference type="EMBL" id="AE009439">
    <property type="protein sequence ID" value="AAM01233.1"/>
    <property type="molecule type" value="Genomic_DNA"/>
</dbReference>
<feature type="domain" description="Radical SAM core" evidence="8">
    <location>
        <begin position="50"/>
        <end position="275"/>
    </location>
</feature>
<keyword evidence="2" id="KW-0004">4Fe-4S</keyword>
<dbReference type="Pfam" id="PF04055">
    <property type="entry name" value="Radical_SAM"/>
    <property type="match status" value="1"/>
</dbReference>
<protein>
    <submittedName>
        <fullName evidence="9">Predicted enzyme related to biotin synthase</fullName>
    </submittedName>
</protein>
<dbReference type="SFLD" id="SFLDG01279">
    <property type="entry name" value="HMD_cofactor_maturase_(HmdB-li"/>
    <property type="match status" value="1"/>
</dbReference>
<dbReference type="Gene3D" id="3.20.20.70">
    <property type="entry name" value="Aldolase class I"/>
    <property type="match status" value="1"/>
</dbReference>
<dbReference type="GO" id="GO:0051539">
    <property type="term" value="F:4 iron, 4 sulfur cluster binding"/>
    <property type="evidence" value="ECO:0007669"/>
    <property type="project" value="UniProtKB-KW"/>
</dbReference>
<dbReference type="RefSeq" id="WP_011018388.1">
    <property type="nucleotide sequence ID" value="NC_003551.1"/>
</dbReference>
<dbReference type="PANTHER" id="PTHR22976:SF2">
    <property type="entry name" value="BIOTIN SYNTHASE, MITOCHONDRIAL"/>
    <property type="match status" value="1"/>
</dbReference>
<dbReference type="SMART" id="SM00729">
    <property type="entry name" value="Elp3"/>
    <property type="match status" value="1"/>
</dbReference>
<proteinExistence type="predicted"/>
<reference evidence="9 10" key="1">
    <citation type="journal article" date="2002" name="Proc. Natl. Acad. Sci. U.S.A.">
        <title>The complete genome of hyperthermophile Methanopyrus kandleri AV19 and monophyly of archaeal methanogens.</title>
        <authorList>
            <person name="Slesarev A.I."/>
            <person name="Mezhevaya K.V."/>
            <person name="Makarova K.S."/>
            <person name="Polushin N.N."/>
            <person name="Shcherbinina O.V."/>
            <person name="Shakhova V.V."/>
            <person name="Belova G.I."/>
            <person name="Aravind L."/>
            <person name="Natale D.A."/>
            <person name="Rogozin I.B."/>
            <person name="Tatusov R.L."/>
            <person name="Wolf Y.I."/>
            <person name="Stetter K.O."/>
            <person name="Malykh A.G."/>
            <person name="Koonin E.V."/>
            <person name="Kozyavkin S.A."/>
        </authorList>
    </citation>
    <scope>NUCLEOTIDE SEQUENCE [LARGE SCALE GENOMIC DNA]</scope>
    <source>
        <strain evidence="10">AV19 / DSM 6324 / JCM 9639 / NBRC 100938</strain>
    </source>
</reference>
<evidence type="ECO:0000256" key="2">
    <source>
        <dbReference type="ARBA" id="ARBA00022485"/>
    </source>
</evidence>
<evidence type="ECO:0000256" key="4">
    <source>
        <dbReference type="ARBA" id="ARBA00022723"/>
    </source>
</evidence>
<evidence type="ECO:0000256" key="5">
    <source>
        <dbReference type="ARBA" id="ARBA00023004"/>
    </source>
</evidence>
<evidence type="ECO:0000313" key="10">
    <source>
        <dbReference type="Proteomes" id="UP000001826"/>
    </source>
</evidence>
<dbReference type="KEGG" id="mka:MK0016"/>
<keyword evidence="5" id="KW-0408">Iron</keyword>